<keyword evidence="1" id="KW-0732">Signal</keyword>
<evidence type="ECO:0000313" key="4">
    <source>
        <dbReference type="Proteomes" id="UP000182057"/>
    </source>
</evidence>
<feature type="signal peptide" evidence="1">
    <location>
        <begin position="1"/>
        <end position="22"/>
    </location>
</feature>
<gene>
    <name evidence="2" type="ORF">CLI86_09085</name>
    <name evidence="3" type="ORF">TFUB20_02227</name>
</gene>
<evidence type="ECO:0000256" key="1">
    <source>
        <dbReference type="SAM" id="SignalP"/>
    </source>
</evidence>
<dbReference type="RefSeq" id="WP_052449034.1">
    <property type="nucleotide sequence ID" value="NZ_CAUTZR010000051.1"/>
</dbReference>
<reference evidence="3 4" key="1">
    <citation type="submission" date="2016-09" db="EMBL/GenBank/DDBJ databases">
        <authorList>
            <person name="Capua I."/>
            <person name="De Benedictis P."/>
            <person name="Joannis T."/>
            <person name="Lombin L.H."/>
            <person name="Cattoli G."/>
        </authorList>
    </citation>
    <scope>NUCLEOTIDE SEQUENCE [LARGE SCALE GENOMIC DNA]</scope>
    <source>
        <strain evidence="3 4">UB20</strain>
    </source>
</reference>
<dbReference type="OrthoDB" id="894068at2"/>
<sequence length="183" mass="21995" precursor="true">MKMNVFYIATMSFLLCGSQTRAQDNAVQGEKCCPENIGERIKMKVERVAGRLMLDDRTAARFKPMYESYLKELQECRSECPKARHDVASINRPTDKELEKRFKEHLKNERKRLDIRENYYAEFSKILTQKQVMTVLYPKRHKHSHTTEKQDDDNRRIQDFINERREIREHHRMRFEADGKQGR</sequence>
<organism evidence="3 4">
    <name type="scientific">Tannerella forsythia</name>
    <name type="common">Bacteroides forsythus</name>
    <dbReference type="NCBI Taxonomy" id="28112"/>
    <lineage>
        <taxon>Bacteria</taxon>
        <taxon>Pseudomonadati</taxon>
        <taxon>Bacteroidota</taxon>
        <taxon>Bacteroidia</taxon>
        <taxon>Bacteroidales</taxon>
        <taxon>Tannerellaceae</taxon>
        <taxon>Tannerella</taxon>
    </lineage>
</organism>
<reference evidence="2 5" key="2">
    <citation type="submission" date="2017-09" db="EMBL/GenBank/DDBJ databases">
        <title>Phase variable restriction modification systems are present in the genome sequences of periodontal pathogens Prevotella intermedia, Tannerella forsythia and Porphyromonas gingivalis.</title>
        <authorList>
            <person name="Haigh R.D."/>
            <person name="Crawford L."/>
            <person name="Ralph J."/>
            <person name="Wanford J."/>
            <person name="Vartoukian S.R."/>
            <person name="Hijazib K."/>
            <person name="Wade W."/>
            <person name="Oggioni M.R."/>
        </authorList>
    </citation>
    <scope>NUCLEOTIDE SEQUENCE [LARGE SCALE GENOMIC DNA]</scope>
    <source>
        <strain evidence="2 5">WW11663</strain>
    </source>
</reference>
<dbReference type="EMBL" id="FMMM01000078">
    <property type="protein sequence ID" value="SCQ23976.1"/>
    <property type="molecule type" value="Genomic_DNA"/>
</dbReference>
<evidence type="ECO:0000313" key="2">
    <source>
        <dbReference type="EMBL" id="PDP43344.1"/>
    </source>
</evidence>
<feature type="chain" id="PRO_5014267229" description="DUF4890 domain-containing protein" evidence="1">
    <location>
        <begin position="23"/>
        <end position="183"/>
    </location>
</feature>
<dbReference type="Proteomes" id="UP000219259">
    <property type="component" value="Unassembled WGS sequence"/>
</dbReference>
<evidence type="ECO:0008006" key="6">
    <source>
        <dbReference type="Google" id="ProtNLM"/>
    </source>
</evidence>
<protein>
    <recommendedName>
        <fullName evidence="6">DUF4890 domain-containing protein</fullName>
    </recommendedName>
</protein>
<name>A0A1D3UYA5_TANFO</name>
<dbReference type="AlphaFoldDB" id="A0A1D3UYA5"/>
<evidence type="ECO:0000313" key="3">
    <source>
        <dbReference type="EMBL" id="SCQ23976.1"/>
    </source>
</evidence>
<dbReference type="EMBL" id="NSLJ01000022">
    <property type="protein sequence ID" value="PDP43344.1"/>
    <property type="molecule type" value="Genomic_DNA"/>
</dbReference>
<dbReference type="Proteomes" id="UP000182057">
    <property type="component" value="Unassembled WGS sequence"/>
</dbReference>
<proteinExistence type="predicted"/>
<accession>A0A1D3UYA5</accession>
<evidence type="ECO:0000313" key="5">
    <source>
        <dbReference type="Proteomes" id="UP000219259"/>
    </source>
</evidence>